<name>A0ABS3LZT7_9PROT</name>
<proteinExistence type="predicted"/>
<evidence type="ECO:0000313" key="2">
    <source>
        <dbReference type="Proteomes" id="UP000664771"/>
    </source>
</evidence>
<keyword evidence="2" id="KW-1185">Reference proteome</keyword>
<gene>
    <name evidence="1" type="ORF">J2D73_16705</name>
</gene>
<reference evidence="1 2" key="1">
    <citation type="submission" date="2021-03" db="EMBL/GenBank/DDBJ databases">
        <title>The complete genome sequence of Acetobacter sacchari TBRC 11175.</title>
        <authorList>
            <person name="Charoenyingcharoen P."/>
            <person name="Yukphan P."/>
        </authorList>
    </citation>
    <scope>NUCLEOTIDE SEQUENCE [LARGE SCALE GENOMIC DNA]</scope>
    <source>
        <strain evidence="1 2">TBRC 11175</strain>
    </source>
</reference>
<evidence type="ECO:0000313" key="1">
    <source>
        <dbReference type="EMBL" id="MBO1361427.1"/>
    </source>
</evidence>
<sequence>MKIELEKIRKFLPETGEVAIVGMVRDPDAGFSVTAAHHVWLDLDRPDLLDYIEGAVEALQARGATDFYWTPAAFEFEAGVPKRRNAAMAKAWRCFYADLDAHGGDDGYANPRAALEHLFEVCQQVNLMPSCVVFTGRGVQAIWGFDQDLSVTRWRVAADDIWTVLSHYGLKMDPACRQDRARVIRLPGTTNSVAGAQARVVYEGDLIYIPRRMVRYLQVFMTQRGIMPPPEPKAPVARAASDDGTVFDCETNRKTLEFLLDKIPSSFTGRKANNSNGAVDPKSGYERWRDVVWAAKRTGLPNAWSVVYDWAHKAAREYDDLDEALTRTWDSDNAGAANAIGPGTLVMTARQFCRRKADVSALQRAHFINHGEAVLRGEALPDERVDWWGHQIVRDEQGEVA</sequence>
<dbReference type="Proteomes" id="UP000664771">
    <property type="component" value="Unassembled WGS sequence"/>
</dbReference>
<accession>A0ABS3LZT7</accession>
<dbReference type="RefSeq" id="WP_207883157.1">
    <property type="nucleotide sequence ID" value="NZ_JAFVMF010000022.1"/>
</dbReference>
<protein>
    <submittedName>
        <fullName evidence="1">Uncharacterized protein</fullName>
    </submittedName>
</protein>
<comment type="caution">
    <text evidence="1">The sequence shown here is derived from an EMBL/GenBank/DDBJ whole genome shotgun (WGS) entry which is preliminary data.</text>
</comment>
<organism evidence="1 2">
    <name type="scientific">Acetobacter sacchari</name>
    <dbReference type="NCBI Taxonomy" id="2661687"/>
    <lineage>
        <taxon>Bacteria</taxon>
        <taxon>Pseudomonadati</taxon>
        <taxon>Pseudomonadota</taxon>
        <taxon>Alphaproteobacteria</taxon>
        <taxon>Acetobacterales</taxon>
        <taxon>Acetobacteraceae</taxon>
        <taxon>Acetobacter</taxon>
    </lineage>
</organism>
<dbReference type="EMBL" id="JAFVMF010000022">
    <property type="protein sequence ID" value="MBO1361427.1"/>
    <property type="molecule type" value="Genomic_DNA"/>
</dbReference>